<dbReference type="EMBL" id="LAZR01025346">
    <property type="protein sequence ID" value="KKL72199.1"/>
    <property type="molecule type" value="Genomic_DNA"/>
</dbReference>
<evidence type="ECO:0000313" key="1">
    <source>
        <dbReference type="EMBL" id="KKL72199.1"/>
    </source>
</evidence>
<comment type="caution">
    <text evidence="1">The sequence shown here is derived from an EMBL/GenBank/DDBJ whole genome shotgun (WGS) entry which is preliminary data.</text>
</comment>
<protein>
    <submittedName>
        <fullName evidence="1">Uncharacterized protein</fullName>
    </submittedName>
</protein>
<reference evidence="1" key="1">
    <citation type="journal article" date="2015" name="Nature">
        <title>Complex archaea that bridge the gap between prokaryotes and eukaryotes.</title>
        <authorList>
            <person name="Spang A."/>
            <person name="Saw J.H."/>
            <person name="Jorgensen S.L."/>
            <person name="Zaremba-Niedzwiedzka K."/>
            <person name="Martijn J."/>
            <person name="Lind A.E."/>
            <person name="van Eijk R."/>
            <person name="Schleper C."/>
            <person name="Guy L."/>
            <person name="Ettema T.J."/>
        </authorList>
    </citation>
    <scope>NUCLEOTIDE SEQUENCE</scope>
</reference>
<organism evidence="1">
    <name type="scientific">marine sediment metagenome</name>
    <dbReference type="NCBI Taxonomy" id="412755"/>
    <lineage>
        <taxon>unclassified sequences</taxon>
        <taxon>metagenomes</taxon>
        <taxon>ecological metagenomes</taxon>
    </lineage>
</organism>
<accession>A0A0F9EDZ6</accession>
<sequence>MSKGIKVKLALSKQQAALAERIIVAKLKLVENNIAAIIQKEAIPHLIDLIMIQYDKLSERMDKLSDEDPTNPVIWRGTFKDKLEEEAAQTFIFDKTSGIIKLNLGEKSFLGYGAAPDTDSNSPLVWMVYYLEGLAGSWAWITRETYQKVFPEGKWDPKWGRFKSAPGFMLSGGDFFDSKNPWRSKISWSEVRHPFSAFSPLDIFAEALNEFNIRPFVNKAIKAAMAGRKL</sequence>
<name>A0A0F9EDZ6_9ZZZZ</name>
<dbReference type="AlphaFoldDB" id="A0A0F9EDZ6"/>
<gene>
    <name evidence="1" type="ORF">LCGC14_2087300</name>
</gene>
<proteinExistence type="predicted"/>